<evidence type="ECO:0000313" key="2">
    <source>
        <dbReference type="EnsemblPlants" id="Kaladp0018s0310.1.v1.1"/>
    </source>
</evidence>
<reference evidence="2" key="1">
    <citation type="submission" date="2021-01" db="UniProtKB">
        <authorList>
            <consortium name="EnsemblPlants"/>
        </authorList>
    </citation>
    <scope>IDENTIFICATION</scope>
</reference>
<accession>A0A7N0T2J1</accession>
<evidence type="ECO:0000313" key="3">
    <source>
        <dbReference type="Proteomes" id="UP000594263"/>
    </source>
</evidence>
<feature type="domain" description="Tubby C-terminal" evidence="1">
    <location>
        <begin position="25"/>
        <end position="52"/>
    </location>
</feature>
<dbReference type="Gramene" id="Kaladp0018s0310.1.v1.1">
    <property type="protein sequence ID" value="Kaladp0018s0310.1.v1.1"/>
    <property type="gene ID" value="Kaladp0018s0310.v1.1"/>
</dbReference>
<proteinExistence type="predicted"/>
<sequence>MSWSRGLTNDAACGWTAEACHHEVQIDEVGKDLFTMDFYRHPVSAFQAFAVCPQQLCLLRILRMIISLLCRKLHTNDIYTDSCIGENVVIVIAKWVLLSFKVLCRMWFIVSCYTGEKSWP</sequence>
<dbReference type="Gene3D" id="3.20.90.10">
    <property type="entry name" value="Tubby Protein, Chain A"/>
    <property type="match status" value="1"/>
</dbReference>
<organism evidence="2 3">
    <name type="scientific">Kalanchoe fedtschenkoi</name>
    <name type="common">Lavender scallops</name>
    <name type="synonym">South American air plant</name>
    <dbReference type="NCBI Taxonomy" id="63787"/>
    <lineage>
        <taxon>Eukaryota</taxon>
        <taxon>Viridiplantae</taxon>
        <taxon>Streptophyta</taxon>
        <taxon>Embryophyta</taxon>
        <taxon>Tracheophyta</taxon>
        <taxon>Spermatophyta</taxon>
        <taxon>Magnoliopsida</taxon>
        <taxon>eudicotyledons</taxon>
        <taxon>Gunneridae</taxon>
        <taxon>Pentapetalae</taxon>
        <taxon>Saxifragales</taxon>
        <taxon>Crassulaceae</taxon>
        <taxon>Kalanchoe</taxon>
    </lineage>
</organism>
<dbReference type="InterPro" id="IPR025659">
    <property type="entry name" value="Tubby-like_C"/>
</dbReference>
<dbReference type="SUPFAM" id="SSF54518">
    <property type="entry name" value="Tubby C-terminal domain-like"/>
    <property type="match status" value="1"/>
</dbReference>
<evidence type="ECO:0000259" key="1">
    <source>
        <dbReference type="Pfam" id="PF01167"/>
    </source>
</evidence>
<dbReference type="EnsemblPlants" id="Kaladp0018s0310.1.v1.1">
    <property type="protein sequence ID" value="Kaladp0018s0310.1.v1.1"/>
    <property type="gene ID" value="Kaladp0018s0310.v1.1"/>
</dbReference>
<name>A0A7N0T2J1_KALFE</name>
<dbReference type="InterPro" id="IPR000007">
    <property type="entry name" value="Tubby_C"/>
</dbReference>
<dbReference type="Proteomes" id="UP000594263">
    <property type="component" value="Unplaced"/>
</dbReference>
<keyword evidence="3" id="KW-1185">Reference proteome</keyword>
<dbReference type="AlphaFoldDB" id="A0A7N0T2J1"/>
<protein>
    <recommendedName>
        <fullName evidence="1">Tubby C-terminal domain-containing protein</fullName>
    </recommendedName>
</protein>
<dbReference type="Pfam" id="PF01167">
    <property type="entry name" value="Tub"/>
    <property type="match status" value="1"/>
</dbReference>